<dbReference type="InterPro" id="IPR029787">
    <property type="entry name" value="Nucleotide_cyclase"/>
</dbReference>
<evidence type="ECO:0000256" key="1">
    <source>
        <dbReference type="SAM" id="MobiDB-lite"/>
    </source>
</evidence>
<dbReference type="InterPro" id="IPR035919">
    <property type="entry name" value="EAL_sf"/>
</dbReference>
<sequence>MSGSDAISTPRSEKSGSDRSRSPAHPLSLGAGDARRRLDLALDSMSEAFCLFDADDRLVLYNRRYLEMFPFMKELGDLHGMPFRKMVAFASEEPSVVAEPEGFVELRMQRHNEADGTPHDIALFNGRWARVRERRTPDGGIVSTFTDVTGLKQSETRLSGAIAGLGEGFVLMDADRTIRMTNPAFRQMMSAAGMTDPDEATLDDVVRRAAIAGAFDLADMSADELVASIREAGGPEGGRLELPLADGGCLLVNLQPVADGGTVGIWTDVSEQKQRERALIAAERQLQQQSDALSEFAQLLARQARSDSLTGLPNRFALEEKLDAALQEELSGIWVLFLDCDQFRTINDVAGHATGDGVLREFAHFLRGHIHPEDLLVRLGGDEFAVLITEVDEAEALQIATGLIADTRSHRFTFAARSFTLGLSIGMVTPGPGVSTVSDLLAAADTSCYLAKEAGRGRIHMYRRDAPESDRETLDWAEKIRLALEEDRFALQLQAIGDGEAVVGYEALIRLVDEQGRIRSPANFLPAARRVGLMDRIDEWVCKKAVFYAGILAARPGPQPYISMNFGSRALTDPLFQAFMIAEIDAHPGVGRTLRVEITETDEINDAAALDAFLGRLRTRGIRLYLDDFGSGYNSFDLLKQLSVDGIKIDWTVTHDLLKDPIDEALIRAAVSIADSLGLEFVAEGVEAEPELARLKILGVKLFQGHYFHRAEPAPDVLGIPAHLAEG</sequence>
<dbReference type="InterPro" id="IPR035965">
    <property type="entry name" value="PAS-like_dom_sf"/>
</dbReference>
<dbReference type="InterPro" id="IPR000160">
    <property type="entry name" value="GGDEF_dom"/>
</dbReference>
<dbReference type="Pfam" id="PF00563">
    <property type="entry name" value="EAL"/>
    <property type="match status" value="1"/>
</dbReference>
<name>A0ABT0D961_9HYPH</name>
<comment type="caution">
    <text evidence="4">The sequence shown here is derived from an EMBL/GenBank/DDBJ whole genome shotgun (WGS) entry which is preliminary data.</text>
</comment>
<feature type="compositionally biased region" description="Polar residues" evidence="1">
    <location>
        <begin position="1"/>
        <end position="10"/>
    </location>
</feature>
<dbReference type="Pfam" id="PF00990">
    <property type="entry name" value="GGDEF"/>
    <property type="match status" value="1"/>
</dbReference>
<dbReference type="PANTHER" id="PTHR44757:SF2">
    <property type="entry name" value="BIOFILM ARCHITECTURE MAINTENANCE PROTEIN MBAA"/>
    <property type="match status" value="1"/>
</dbReference>
<dbReference type="PROSITE" id="PS50887">
    <property type="entry name" value="GGDEF"/>
    <property type="match status" value="1"/>
</dbReference>
<dbReference type="InterPro" id="IPR052155">
    <property type="entry name" value="Biofilm_reg_signaling"/>
</dbReference>
<dbReference type="CDD" id="cd01948">
    <property type="entry name" value="EAL"/>
    <property type="match status" value="1"/>
</dbReference>
<organism evidence="4 5">
    <name type="scientific">Ancylobacter crimeensis</name>
    <dbReference type="NCBI Taxonomy" id="2579147"/>
    <lineage>
        <taxon>Bacteria</taxon>
        <taxon>Pseudomonadati</taxon>
        <taxon>Pseudomonadota</taxon>
        <taxon>Alphaproteobacteria</taxon>
        <taxon>Hyphomicrobiales</taxon>
        <taxon>Xanthobacteraceae</taxon>
        <taxon>Ancylobacter</taxon>
    </lineage>
</organism>
<proteinExistence type="predicted"/>
<dbReference type="PANTHER" id="PTHR44757">
    <property type="entry name" value="DIGUANYLATE CYCLASE DGCP"/>
    <property type="match status" value="1"/>
</dbReference>
<dbReference type="Proteomes" id="UP001203284">
    <property type="component" value="Unassembled WGS sequence"/>
</dbReference>
<dbReference type="RefSeq" id="WP_247027545.1">
    <property type="nucleotide sequence ID" value="NZ_JALKCH010000003.1"/>
</dbReference>
<evidence type="ECO:0000313" key="4">
    <source>
        <dbReference type="EMBL" id="MCK0196464.1"/>
    </source>
</evidence>
<protein>
    <submittedName>
        <fullName evidence="4">EAL domain-containing protein</fullName>
    </submittedName>
</protein>
<accession>A0ABT0D961</accession>
<dbReference type="Gene3D" id="3.30.70.270">
    <property type="match status" value="1"/>
</dbReference>
<dbReference type="EMBL" id="JALKCH010000003">
    <property type="protein sequence ID" value="MCK0196464.1"/>
    <property type="molecule type" value="Genomic_DNA"/>
</dbReference>
<dbReference type="SMART" id="SM00267">
    <property type="entry name" value="GGDEF"/>
    <property type="match status" value="1"/>
</dbReference>
<dbReference type="NCBIfam" id="TIGR00254">
    <property type="entry name" value="GGDEF"/>
    <property type="match status" value="1"/>
</dbReference>
<dbReference type="SUPFAM" id="SSF55785">
    <property type="entry name" value="PYP-like sensor domain (PAS domain)"/>
    <property type="match status" value="2"/>
</dbReference>
<evidence type="ECO:0000259" key="3">
    <source>
        <dbReference type="PROSITE" id="PS50887"/>
    </source>
</evidence>
<dbReference type="SUPFAM" id="SSF141868">
    <property type="entry name" value="EAL domain-like"/>
    <property type="match status" value="1"/>
</dbReference>
<gene>
    <name evidence="4" type="ORF">MWN34_06000</name>
</gene>
<dbReference type="SUPFAM" id="SSF55073">
    <property type="entry name" value="Nucleotide cyclase"/>
    <property type="match status" value="1"/>
</dbReference>
<dbReference type="Gene3D" id="3.20.20.450">
    <property type="entry name" value="EAL domain"/>
    <property type="match status" value="1"/>
</dbReference>
<dbReference type="CDD" id="cd01949">
    <property type="entry name" value="GGDEF"/>
    <property type="match status" value="1"/>
</dbReference>
<evidence type="ECO:0000313" key="5">
    <source>
        <dbReference type="Proteomes" id="UP001203284"/>
    </source>
</evidence>
<feature type="compositionally biased region" description="Basic and acidic residues" evidence="1">
    <location>
        <begin position="11"/>
        <end position="21"/>
    </location>
</feature>
<dbReference type="Pfam" id="PF12860">
    <property type="entry name" value="PAS_7"/>
    <property type="match status" value="2"/>
</dbReference>
<keyword evidence="5" id="KW-1185">Reference proteome</keyword>
<feature type="domain" description="EAL" evidence="2">
    <location>
        <begin position="473"/>
        <end position="725"/>
    </location>
</feature>
<dbReference type="SMART" id="SM00052">
    <property type="entry name" value="EAL"/>
    <property type="match status" value="1"/>
</dbReference>
<dbReference type="InterPro" id="IPR001633">
    <property type="entry name" value="EAL_dom"/>
</dbReference>
<reference evidence="4 5" key="1">
    <citation type="submission" date="2022-04" db="EMBL/GenBank/DDBJ databases">
        <authorList>
            <person name="Grouzdev D.S."/>
            <person name="Pantiukh K.S."/>
            <person name="Krutkina M.S."/>
        </authorList>
    </citation>
    <scope>NUCLEOTIDE SEQUENCE [LARGE SCALE GENOMIC DNA]</scope>
    <source>
        <strain evidence="4 5">6x-1</strain>
    </source>
</reference>
<dbReference type="PROSITE" id="PS50883">
    <property type="entry name" value="EAL"/>
    <property type="match status" value="1"/>
</dbReference>
<dbReference type="InterPro" id="IPR043128">
    <property type="entry name" value="Rev_trsase/Diguanyl_cyclase"/>
</dbReference>
<dbReference type="Gene3D" id="3.30.450.20">
    <property type="entry name" value="PAS domain"/>
    <property type="match status" value="2"/>
</dbReference>
<evidence type="ECO:0000259" key="2">
    <source>
        <dbReference type="PROSITE" id="PS50883"/>
    </source>
</evidence>
<feature type="domain" description="GGDEF" evidence="3">
    <location>
        <begin position="331"/>
        <end position="464"/>
    </location>
</feature>
<feature type="region of interest" description="Disordered" evidence="1">
    <location>
        <begin position="1"/>
        <end position="30"/>
    </location>
</feature>